<protein>
    <submittedName>
        <fullName evidence="1">Uncharacterized protein</fullName>
    </submittedName>
</protein>
<proteinExistence type="predicted"/>
<dbReference type="EMBL" id="JANPWB010000007">
    <property type="protein sequence ID" value="KAJ1174269.1"/>
    <property type="molecule type" value="Genomic_DNA"/>
</dbReference>
<dbReference type="Proteomes" id="UP001066276">
    <property type="component" value="Chromosome 4_1"/>
</dbReference>
<accession>A0AAV7TD65</accession>
<dbReference type="AlphaFoldDB" id="A0AAV7TD65"/>
<evidence type="ECO:0000313" key="2">
    <source>
        <dbReference type="Proteomes" id="UP001066276"/>
    </source>
</evidence>
<comment type="caution">
    <text evidence="1">The sequence shown here is derived from an EMBL/GenBank/DDBJ whole genome shotgun (WGS) entry which is preliminary data.</text>
</comment>
<keyword evidence="2" id="KW-1185">Reference proteome</keyword>
<reference evidence="1" key="1">
    <citation type="journal article" date="2022" name="bioRxiv">
        <title>Sequencing and chromosome-scale assembly of the giantPleurodeles waltlgenome.</title>
        <authorList>
            <person name="Brown T."/>
            <person name="Elewa A."/>
            <person name="Iarovenko S."/>
            <person name="Subramanian E."/>
            <person name="Araus A.J."/>
            <person name="Petzold A."/>
            <person name="Susuki M."/>
            <person name="Suzuki K.-i.T."/>
            <person name="Hayashi T."/>
            <person name="Toyoda A."/>
            <person name="Oliveira C."/>
            <person name="Osipova E."/>
            <person name="Leigh N.D."/>
            <person name="Simon A."/>
            <person name="Yun M.H."/>
        </authorList>
    </citation>
    <scope>NUCLEOTIDE SEQUENCE</scope>
    <source>
        <strain evidence="1">20211129_DDA</strain>
        <tissue evidence="1">Liver</tissue>
    </source>
</reference>
<sequence length="183" mass="20659">MRALSDQAQQSVQSLKLSVRLGACNIRPHNGQLLQGCIRSSPLSPPATLASLRTCAQGTAAATARPLGSTLGPRPRLRPGLSEPLRRSVSWMSGLEQSRLRRQLISQCLDAHVKICVTGLQALLTDFQWDVIVIASRAILYLHKQWLEDERSSILCYTPNWEHEMLCWDLLILRKEKFKYKKE</sequence>
<name>A0AAV7TD65_PLEWA</name>
<organism evidence="1 2">
    <name type="scientific">Pleurodeles waltl</name>
    <name type="common">Iberian ribbed newt</name>
    <dbReference type="NCBI Taxonomy" id="8319"/>
    <lineage>
        <taxon>Eukaryota</taxon>
        <taxon>Metazoa</taxon>
        <taxon>Chordata</taxon>
        <taxon>Craniata</taxon>
        <taxon>Vertebrata</taxon>
        <taxon>Euteleostomi</taxon>
        <taxon>Amphibia</taxon>
        <taxon>Batrachia</taxon>
        <taxon>Caudata</taxon>
        <taxon>Salamandroidea</taxon>
        <taxon>Salamandridae</taxon>
        <taxon>Pleurodelinae</taxon>
        <taxon>Pleurodeles</taxon>
    </lineage>
</organism>
<gene>
    <name evidence="1" type="ORF">NDU88_006091</name>
</gene>
<evidence type="ECO:0000313" key="1">
    <source>
        <dbReference type="EMBL" id="KAJ1174269.1"/>
    </source>
</evidence>